<sequence>MAPSIWFSRAARWRRPGIAFIRPCVYGWPGRRSTSSTGPISTMRPAYITATRSAVSAITPMSCVTNSTEVPCSRHKRRNSAVICACTDTSSAVVGSSAMMSAGRAARASAITTRWRMPPEN</sequence>
<name>A0AAD2IW43_ACHAE</name>
<proteinExistence type="predicted"/>
<protein>
    <submittedName>
        <fullName evidence="1">Protein of uncharacterized function (DUF1602)</fullName>
    </submittedName>
</protein>
<reference evidence="1 2" key="1">
    <citation type="submission" date="2015-09" db="EMBL/GenBank/DDBJ databases">
        <authorList>
            <consortium name="Pathogen Informatics"/>
        </authorList>
    </citation>
    <scope>NUCLEOTIDE SEQUENCE [LARGE SCALE GENOMIC DNA]</scope>
    <source>
        <strain evidence="1 2">2789STDY5608625</strain>
    </source>
</reference>
<organism evidence="1 2">
    <name type="scientific">Achromobacter aegrifaciens</name>
    <dbReference type="NCBI Taxonomy" id="1287736"/>
    <lineage>
        <taxon>Bacteria</taxon>
        <taxon>Pseudomonadati</taxon>
        <taxon>Pseudomonadota</taxon>
        <taxon>Betaproteobacteria</taxon>
        <taxon>Burkholderiales</taxon>
        <taxon>Alcaligenaceae</taxon>
        <taxon>Achromobacter</taxon>
    </lineage>
</organism>
<accession>A0AAD2IW43</accession>
<dbReference type="EMBL" id="CYTK01000001">
    <property type="protein sequence ID" value="CUI54149.1"/>
    <property type="molecule type" value="Genomic_DNA"/>
</dbReference>
<dbReference type="AlphaFoldDB" id="A0AAD2IW43"/>
<evidence type="ECO:0000313" key="2">
    <source>
        <dbReference type="Proteomes" id="UP000044098"/>
    </source>
</evidence>
<evidence type="ECO:0000313" key="1">
    <source>
        <dbReference type="EMBL" id="CUI54149.1"/>
    </source>
</evidence>
<dbReference type="AntiFam" id="ANF00062">
    <property type="entry name" value="Shadow ORF (opposite ABC transporter protein)"/>
</dbReference>
<comment type="caution">
    <text evidence="1">The sequence shown here is derived from an EMBL/GenBank/DDBJ whole genome shotgun (WGS) entry which is preliminary data.</text>
</comment>
<gene>
    <name evidence="1" type="ORF">ERS370000_00850</name>
</gene>
<dbReference type="Proteomes" id="UP000044098">
    <property type="component" value="Unassembled WGS sequence"/>
</dbReference>